<evidence type="ECO:0000313" key="1">
    <source>
        <dbReference type="EnsemblMetazoa" id="ENSAATROPP003333"/>
    </source>
</evidence>
<accession>A0AAG5CXY5</accession>
<dbReference type="AlphaFoldDB" id="A0AAG5CXY5"/>
<organism evidence="1 2">
    <name type="scientific">Anopheles atroparvus</name>
    <name type="common">European mosquito</name>
    <dbReference type="NCBI Taxonomy" id="41427"/>
    <lineage>
        <taxon>Eukaryota</taxon>
        <taxon>Metazoa</taxon>
        <taxon>Ecdysozoa</taxon>
        <taxon>Arthropoda</taxon>
        <taxon>Hexapoda</taxon>
        <taxon>Insecta</taxon>
        <taxon>Pterygota</taxon>
        <taxon>Neoptera</taxon>
        <taxon>Endopterygota</taxon>
        <taxon>Diptera</taxon>
        <taxon>Nematocera</taxon>
        <taxon>Culicoidea</taxon>
        <taxon>Culicidae</taxon>
        <taxon>Anophelinae</taxon>
        <taxon>Anopheles</taxon>
    </lineage>
</organism>
<dbReference type="Proteomes" id="UP000075880">
    <property type="component" value="Unassembled WGS sequence"/>
</dbReference>
<evidence type="ECO:0000313" key="2">
    <source>
        <dbReference type="Proteomes" id="UP000075880"/>
    </source>
</evidence>
<keyword evidence="2" id="KW-1185">Reference proteome</keyword>
<name>A0AAG5CXY5_ANOAO</name>
<protein>
    <submittedName>
        <fullName evidence="1">Uncharacterized protein</fullName>
    </submittedName>
</protein>
<dbReference type="EnsemblMetazoa" id="ENSAATROPT003471">
    <property type="protein sequence ID" value="ENSAATROPP003333"/>
    <property type="gene ID" value="ENSAATROPG002751"/>
</dbReference>
<reference evidence="1" key="1">
    <citation type="submission" date="2024-04" db="UniProtKB">
        <authorList>
            <consortium name="EnsemblMetazoa"/>
        </authorList>
    </citation>
    <scope>IDENTIFICATION</scope>
    <source>
        <strain evidence="1">EBRO</strain>
    </source>
</reference>
<sequence>IQQTCFIRDFLNRGFLVGYLQSPPAHRTDLPLVDAASSLYRGGFQCRILADSCWSRSSYRFRRRASRSLGTHKLHYDFWIVSERDTAEPLRPPAKSERAKNA</sequence>
<proteinExistence type="predicted"/>